<protein>
    <recommendedName>
        <fullName evidence="2">ATPase AAA-type core domain-containing protein</fullName>
    </recommendedName>
</protein>
<feature type="compositionally biased region" description="Polar residues" evidence="1">
    <location>
        <begin position="486"/>
        <end position="495"/>
    </location>
</feature>
<dbReference type="GO" id="GO:0005634">
    <property type="term" value="C:nucleus"/>
    <property type="evidence" value="ECO:0007669"/>
    <property type="project" value="TreeGrafter"/>
</dbReference>
<comment type="caution">
    <text evidence="3">The sequence shown here is derived from an EMBL/GenBank/DDBJ whole genome shotgun (WGS) entry which is preliminary data.</text>
</comment>
<feature type="compositionally biased region" description="Basic residues" evidence="1">
    <location>
        <begin position="310"/>
        <end position="321"/>
    </location>
</feature>
<gene>
    <name evidence="3" type="ORF">PhCBS80983_g02387</name>
</gene>
<feature type="compositionally biased region" description="Polar residues" evidence="1">
    <location>
        <begin position="650"/>
        <end position="659"/>
    </location>
</feature>
<dbReference type="STRING" id="109895.A0A507E728"/>
<evidence type="ECO:0000313" key="4">
    <source>
        <dbReference type="Proteomes" id="UP000318582"/>
    </source>
</evidence>
<dbReference type="EMBL" id="QEAQ01000024">
    <property type="protein sequence ID" value="TPX59511.1"/>
    <property type="molecule type" value="Genomic_DNA"/>
</dbReference>
<sequence length="1128" mass="122532">MALLVPTLDMDLYDEEDEDDTSNNTNAHHEISGYHNTSLAPAHSPPASEVQSTAKRRRLVRSCSKDDVQIKEPELDENAPTAVPVEAESVENTAAPPTRLQGFFTKADRPPPPQPSSRPGHKSSAKNRLPTHTPWPGALNCHSGHDILAALTSTVVERPCFPRRQTPTPRDPLRNVNFIPRRQSCAQALAPSPAPFHSFPGPSVGKVVITSRSLISFLESLYGHEILRSTGCLPLFTSVTSRVNSKDLAVKTELPRTDANAAASKTACFDKNALRSLKTWLDEWKTVRISAKKTEPGTEPSMNSTPQSPRKSKKTGRRRGGGLRNSDSSCSTDDDHEYACSNSDGENEALRMRYPKHMMLVGPPGNGKTSLVYSLANENGFDVIEVNAGQRRSGKDVATALGEAIDSHNIEQLGISSVNFETLFRRMAAEHVKTIESSQSLSSSRSSSKSRPSAATGEPPKKKGRKSAKAKRLEEEAALKAARRSNFFTPAAQQNKVEEEVDEPIDVMGDPDPLPPMPGIKEDPSLLPPTLWTEKHANPQPPTWTEANPNPLPATPGADENPDPLPPTPWAEETPNPLPPTPGADENPDPLPPTPWTDENPNPLPPTPGVDAIPAPLPPTPVADETPNHLPPAPGPETDPITVLDVPNPDTGSHASDQPGSEVRNSAPEEPAPLRRRLILIEDADFLCEADKGFWTTVCSLLQKSKCPIAFTCNTSPLCTVNPGMPDAVLTPLLERITTIEVQPPSSDELACFLHLALLSRSLWPRDVSAMAFIADLSKGDVRQCLNQLTFRANKAAGQQTVSLSFPSHADDRSQAEIPHTFTVADIAPLHLTHAADLPGLSTYLASTANGESLKGTHKLTSRSATSREALLDALQTLAKQCENRVVADVICNSRPLRTCHQEACEPEVPKAKANDDAPVHVDTIYGAYPVLPPRPLAYAKTCGVRALTTLKYAKLLRSDDKVGGLMHNVLGEDAVARCQPLSMLRSLASTCEPWRTRALALDVAPWLAIICRLDLASTIQEQQQQQQQQQKLDTLFGRSTASDRESPRPLHYPRRSRRNAPFAAPPPIVRWCEYTIPDDVACSLAAYMQKPSLSADELIATFTTPARPPLADRIRQCANALVVSELS</sequence>
<feature type="domain" description="ATPase AAA-type core" evidence="2">
    <location>
        <begin position="358"/>
        <end position="424"/>
    </location>
</feature>
<organism evidence="3 4">
    <name type="scientific">Powellomyces hirtus</name>
    <dbReference type="NCBI Taxonomy" id="109895"/>
    <lineage>
        <taxon>Eukaryota</taxon>
        <taxon>Fungi</taxon>
        <taxon>Fungi incertae sedis</taxon>
        <taxon>Chytridiomycota</taxon>
        <taxon>Chytridiomycota incertae sedis</taxon>
        <taxon>Chytridiomycetes</taxon>
        <taxon>Spizellomycetales</taxon>
        <taxon>Powellomycetaceae</taxon>
        <taxon>Powellomyces</taxon>
    </lineage>
</organism>
<name>A0A507E728_9FUNG</name>
<feature type="compositionally biased region" description="Basic and acidic residues" evidence="1">
    <location>
        <begin position="63"/>
        <end position="73"/>
    </location>
</feature>
<evidence type="ECO:0000259" key="2">
    <source>
        <dbReference type="Pfam" id="PF00004"/>
    </source>
</evidence>
<dbReference type="GO" id="GO:0003677">
    <property type="term" value="F:DNA binding"/>
    <property type="evidence" value="ECO:0007669"/>
    <property type="project" value="TreeGrafter"/>
</dbReference>
<feature type="compositionally biased region" description="Low complexity" evidence="1">
    <location>
        <begin position="437"/>
        <end position="453"/>
    </location>
</feature>
<feature type="region of interest" description="Disordered" evidence="1">
    <location>
        <begin position="434"/>
        <end position="670"/>
    </location>
</feature>
<dbReference type="AlphaFoldDB" id="A0A507E728"/>
<evidence type="ECO:0000256" key="1">
    <source>
        <dbReference type="SAM" id="MobiDB-lite"/>
    </source>
</evidence>
<keyword evidence="4" id="KW-1185">Reference proteome</keyword>
<dbReference type="GO" id="GO:0016887">
    <property type="term" value="F:ATP hydrolysis activity"/>
    <property type="evidence" value="ECO:0007669"/>
    <property type="project" value="InterPro"/>
</dbReference>
<feature type="compositionally biased region" description="Acidic residues" evidence="1">
    <location>
        <begin position="11"/>
        <end position="21"/>
    </location>
</feature>
<dbReference type="InterPro" id="IPR027417">
    <property type="entry name" value="P-loop_NTPase"/>
</dbReference>
<dbReference type="SUPFAM" id="SSF52540">
    <property type="entry name" value="P-loop containing nucleoside triphosphate hydrolases"/>
    <property type="match status" value="1"/>
</dbReference>
<dbReference type="PANTHER" id="PTHR23389:SF21">
    <property type="entry name" value="ATPASE FAMILY AAA DOMAIN-CONTAINING PROTEIN 5"/>
    <property type="match status" value="1"/>
</dbReference>
<proteinExistence type="predicted"/>
<feature type="region of interest" description="Disordered" evidence="1">
    <location>
        <begin position="1027"/>
        <end position="1060"/>
    </location>
</feature>
<accession>A0A507E728</accession>
<dbReference type="Proteomes" id="UP000318582">
    <property type="component" value="Unassembled WGS sequence"/>
</dbReference>
<dbReference type="InterPro" id="IPR003959">
    <property type="entry name" value="ATPase_AAA_core"/>
</dbReference>
<evidence type="ECO:0000313" key="3">
    <source>
        <dbReference type="EMBL" id="TPX59511.1"/>
    </source>
</evidence>
<reference evidence="3 4" key="1">
    <citation type="journal article" date="2019" name="Sci. Rep.">
        <title>Comparative genomics of chytrid fungi reveal insights into the obligate biotrophic and pathogenic lifestyle of Synchytrium endobioticum.</title>
        <authorList>
            <person name="van de Vossenberg B.T.L.H."/>
            <person name="Warris S."/>
            <person name="Nguyen H.D.T."/>
            <person name="van Gent-Pelzer M.P.E."/>
            <person name="Joly D.L."/>
            <person name="van de Geest H.C."/>
            <person name="Bonants P.J.M."/>
            <person name="Smith D.S."/>
            <person name="Levesque C.A."/>
            <person name="van der Lee T.A.J."/>
        </authorList>
    </citation>
    <scope>NUCLEOTIDE SEQUENCE [LARGE SCALE GENOMIC DNA]</scope>
    <source>
        <strain evidence="3 4">CBS 809.83</strain>
    </source>
</reference>
<dbReference type="PANTHER" id="PTHR23389">
    <property type="entry name" value="CHROMOSOME TRANSMISSION FIDELITY FACTOR 18"/>
    <property type="match status" value="1"/>
</dbReference>
<dbReference type="Gene3D" id="3.40.50.300">
    <property type="entry name" value="P-loop containing nucleotide triphosphate hydrolases"/>
    <property type="match status" value="2"/>
</dbReference>
<feature type="region of interest" description="Disordered" evidence="1">
    <location>
        <begin position="291"/>
        <end position="343"/>
    </location>
</feature>
<dbReference type="Pfam" id="PF00004">
    <property type="entry name" value="AAA"/>
    <property type="match status" value="1"/>
</dbReference>
<dbReference type="GO" id="GO:0005524">
    <property type="term" value="F:ATP binding"/>
    <property type="evidence" value="ECO:0007669"/>
    <property type="project" value="InterPro"/>
</dbReference>
<feature type="region of interest" description="Disordered" evidence="1">
    <location>
        <begin position="1"/>
        <end position="137"/>
    </location>
</feature>